<proteinExistence type="predicted"/>
<dbReference type="AlphaFoldDB" id="S2JH84"/>
<protein>
    <submittedName>
        <fullName evidence="1">Uncharacterized protein</fullName>
    </submittedName>
</protein>
<dbReference type="STRING" id="1220926.S2JH84"/>
<organism evidence="1 2">
    <name type="scientific">Mucor circinelloides f. circinelloides (strain 1006PhL)</name>
    <name type="common">Mucormycosis agent</name>
    <name type="synonym">Calyptromyces circinelloides</name>
    <dbReference type="NCBI Taxonomy" id="1220926"/>
    <lineage>
        <taxon>Eukaryota</taxon>
        <taxon>Fungi</taxon>
        <taxon>Fungi incertae sedis</taxon>
        <taxon>Mucoromycota</taxon>
        <taxon>Mucoromycotina</taxon>
        <taxon>Mucoromycetes</taxon>
        <taxon>Mucorales</taxon>
        <taxon>Mucorineae</taxon>
        <taxon>Mucoraceae</taxon>
        <taxon>Mucor</taxon>
    </lineage>
</organism>
<evidence type="ECO:0000313" key="2">
    <source>
        <dbReference type="Proteomes" id="UP000014254"/>
    </source>
</evidence>
<name>S2JH84_MUCC1</name>
<dbReference type="Proteomes" id="UP000014254">
    <property type="component" value="Unassembled WGS sequence"/>
</dbReference>
<dbReference type="VEuPathDB" id="FungiDB:HMPREF1544_03491"/>
<evidence type="ECO:0000313" key="1">
    <source>
        <dbReference type="EMBL" id="EPB89691.1"/>
    </source>
</evidence>
<reference evidence="2" key="1">
    <citation type="submission" date="2013-05" db="EMBL/GenBank/DDBJ databases">
        <title>The Genome sequence of Mucor circinelloides f. circinelloides 1006PhL.</title>
        <authorList>
            <consortium name="The Broad Institute Genomics Platform"/>
            <person name="Cuomo C."/>
            <person name="Earl A."/>
            <person name="Findley K."/>
            <person name="Lee S.C."/>
            <person name="Walker B."/>
            <person name="Young S."/>
            <person name="Zeng Q."/>
            <person name="Gargeya S."/>
            <person name="Fitzgerald M."/>
            <person name="Haas B."/>
            <person name="Abouelleil A."/>
            <person name="Allen A.W."/>
            <person name="Alvarado L."/>
            <person name="Arachchi H.M."/>
            <person name="Berlin A.M."/>
            <person name="Chapman S.B."/>
            <person name="Gainer-Dewar J."/>
            <person name="Goldberg J."/>
            <person name="Griggs A."/>
            <person name="Gujja S."/>
            <person name="Hansen M."/>
            <person name="Howarth C."/>
            <person name="Imamovic A."/>
            <person name="Ireland A."/>
            <person name="Larimer J."/>
            <person name="McCowan C."/>
            <person name="Murphy C."/>
            <person name="Pearson M."/>
            <person name="Poon T.W."/>
            <person name="Priest M."/>
            <person name="Roberts A."/>
            <person name="Saif S."/>
            <person name="Shea T."/>
            <person name="Sisk P."/>
            <person name="Sykes S."/>
            <person name="Wortman J."/>
            <person name="Nusbaum C."/>
            <person name="Birren B."/>
        </authorList>
    </citation>
    <scope>NUCLEOTIDE SEQUENCE [LARGE SCALE GENOMIC DNA]</scope>
    <source>
        <strain evidence="2">1006PhL</strain>
    </source>
</reference>
<dbReference type="InParanoid" id="S2JH84"/>
<keyword evidence="2" id="KW-1185">Reference proteome</keyword>
<gene>
    <name evidence="1" type="ORF">HMPREF1544_03491</name>
</gene>
<sequence length="125" mass="13791">MAFCSSSSSKGSDAICWYKDRRWDGTLTGFPVEWANFLGDYFINVLGDEKYITWHSDPNAGILDDTDHELLGFSFQSLDANDRGPGSGKANPFLAGSKALAEFLIGSEKGLSAIKRFSTPQQQWD</sequence>
<accession>S2JH84</accession>
<dbReference type="EMBL" id="KE123931">
    <property type="protein sequence ID" value="EPB89691.1"/>
    <property type="molecule type" value="Genomic_DNA"/>
</dbReference>
<dbReference type="OrthoDB" id="2290280at2759"/>